<organism evidence="2 3">
    <name type="scientific">Sphingobacterium faecale</name>
    <dbReference type="NCBI Taxonomy" id="2803775"/>
    <lineage>
        <taxon>Bacteria</taxon>
        <taxon>Pseudomonadati</taxon>
        <taxon>Bacteroidota</taxon>
        <taxon>Sphingobacteriia</taxon>
        <taxon>Sphingobacteriales</taxon>
        <taxon>Sphingobacteriaceae</taxon>
        <taxon>Sphingobacterium</taxon>
    </lineage>
</organism>
<dbReference type="Proteomes" id="UP000625283">
    <property type="component" value="Unassembled WGS sequence"/>
</dbReference>
<reference evidence="2 3" key="1">
    <citation type="submission" date="2021-01" db="EMBL/GenBank/DDBJ databases">
        <title>C459-1 draft genome sequence.</title>
        <authorList>
            <person name="Zhang X.-F."/>
        </authorList>
    </citation>
    <scope>NUCLEOTIDE SEQUENCE [LARGE SCALE GENOMIC DNA]</scope>
    <source>
        <strain evidence="3">C459-1</strain>
    </source>
</reference>
<gene>
    <name evidence="2" type="ORF">JKG61_22695</name>
</gene>
<protein>
    <submittedName>
        <fullName evidence="2">Uncharacterized protein</fullName>
    </submittedName>
</protein>
<keyword evidence="3" id="KW-1185">Reference proteome</keyword>
<dbReference type="EMBL" id="JAERTY010000029">
    <property type="protein sequence ID" value="MBL1411578.1"/>
    <property type="molecule type" value="Genomic_DNA"/>
</dbReference>
<evidence type="ECO:0000256" key="1">
    <source>
        <dbReference type="SAM" id="Phobius"/>
    </source>
</evidence>
<evidence type="ECO:0000313" key="3">
    <source>
        <dbReference type="Proteomes" id="UP000625283"/>
    </source>
</evidence>
<proteinExistence type="predicted"/>
<comment type="caution">
    <text evidence="2">The sequence shown here is derived from an EMBL/GenBank/DDBJ whole genome shotgun (WGS) entry which is preliminary data.</text>
</comment>
<accession>A0ABS1RA98</accession>
<sequence length="118" mass="13822">MIIKQDIKIRILLTVLSVAMLAIILLFGYFNRNKSYGCTIQIVDADNGTVLMRLEATCKDHGQETDRDPYYTNRVYSFEAYSVEKEKQQNDSIQENNFWNAERDARHQADIKQRLQND</sequence>
<evidence type="ECO:0000313" key="2">
    <source>
        <dbReference type="EMBL" id="MBL1411578.1"/>
    </source>
</evidence>
<keyword evidence="1" id="KW-0812">Transmembrane</keyword>
<feature type="transmembrane region" description="Helical" evidence="1">
    <location>
        <begin position="12"/>
        <end position="30"/>
    </location>
</feature>
<dbReference type="RefSeq" id="WP_202105293.1">
    <property type="nucleotide sequence ID" value="NZ_JAERTY010000029.1"/>
</dbReference>
<name>A0ABS1RA98_9SPHI</name>
<keyword evidence="1" id="KW-0472">Membrane</keyword>
<keyword evidence="1" id="KW-1133">Transmembrane helix</keyword>